<dbReference type="PANTHER" id="PTHR16515:SF49">
    <property type="entry name" value="GASTRULA ZINC FINGER PROTEIN XLCGF49.1-LIKE-RELATED"/>
    <property type="match status" value="1"/>
</dbReference>
<dbReference type="EMBL" id="PZQS01000002">
    <property type="protein sequence ID" value="PVD36536.1"/>
    <property type="molecule type" value="Genomic_DNA"/>
</dbReference>
<dbReference type="AlphaFoldDB" id="A0A2T7PSY5"/>
<feature type="domain" description="C2H2-type" evidence="14">
    <location>
        <begin position="262"/>
        <end position="291"/>
    </location>
</feature>
<feature type="domain" description="C2H2-type" evidence="14">
    <location>
        <begin position="491"/>
        <end position="517"/>
    </location>
</feature>
<dbReference type="InterPro" id="IPR050331">
    <property type="entry name" value="Zinc_finger"/>
</dbReference>
<dbReference type="FunFam" id="3.30.160.60:FF:001498">
    <property type="entry name" value="Zinc finger protein 404"/>
    <property type="match status" value="1"/>
</dbReference>
<keyword evidence="3" id="KW-0479">Metal-binding</keyword>
<feature type="domain" description="C2H2-type" evidence="14">
    <location>
        <begin position="407"/>
        <end position="434"/>
    </location>
</feature>
<dbReference type="FunFam" id="3.30.160.60:FF:001004">
    <property type="entry name" value="Zinc finger protein 426"/>
    <property type="match status" value="1"/>
</dbReference>
<comment type="caution">
    <text evidence="15">The sequence shown here is derived from an EMBL/GenBank/DDBJ whole genome shotgun (WGS) entry which is preliminary data.</text>
</comment>
<dbReference type="Pfam" id="PF13912">
    <property type="entry name" value="zf-C2H2_6"/>
    <property type="match status" value="1"/>
</dbReference>
<keyword evidence="9" id="KW-0804">Transcription</keyword>
<evidence type="ECO:0000259" key="14">
    <source>
        <dbReference type="PROSITE" id="PS50157"/>
    </source>
</evidence>
<dbReference type="InterPro" id="IPR041697">
    <property type="entry name" value="Znf-C2H2_11"/>
</dbReference>
<evidence type="ECO:0000256" key="11">
    <source>
        <dbReference type="PROSITE-ProRule" id="PRU00042"/>
    </source>
</evidence>
<evidence type="ECO:0000256" key="5">
    <source>
        <dbReference type="ARBA" id="ARBA00022771"/>
    </source>
</evidence>
<dbReference type="GO" id="GO:0008270">
    <property type="term" value="F:zinc ion binding"/>
    <property type="evidence" value="ECO:0007669"/>
    <property type="project" value="UniProtKB-KW"/>
</dbReference>
<feature type="coiled-coil region" evidence="12">
    <location>
        <begin position="14"/>
        <end position="69"/>
    </location>
</feature>
<keyword evidence="6" id="KW-0862">Zinc</keyword>
<dbReference type="GO" id="GO:0003677">
    <property type="term" value="F:DNA binding"/>
    <property type="evidence" value="ECO:0007669"/>
    <property type="project" value="UniProtKB-KW"/>
</dbReference>
<feature type="domain" description="C2H2-type" evidence="14">
    <location>
        <begin position="206"/>
        <end position="233"/>
    </location>
</feature>
<feature type="compositionally biased region" description="Basic and acidic residues" evidence="13">
    <location>
        <begin position="575"/>
        <end position="592"/>
    </location>
</feature>
<feature type="domain" description="C2H2-type" evidence="14">
    <location>
        <begin position="518"/>
        <end position="545"/>
    </location>
</feature>
<keyword evidence="16" id="KW-1185">Reference proteome</keyword>
<dbReference type="InterPro" id="IPR013087">
    <property type="entry name" value="Znf_C2H2_type"/>
</dbReference>
<evidence type="ECO:0000256" key="8">
    <source>
        <dbReference type="ARBA" id="ARBA00023125"/>
    </source>
</evidence>
<feature type="compositionally biased region" description="Basic and acidic residues" evidence="13">
    <location>
        <begin position="131"/>
        <end position="147"/>
    </location>
</feature>
<dbReference type="FunFam" id="3.30.160.60:FF:002104">
    <property type="entry name" value="Si:ch211-266d19.4"/>
    <property type="match status" value="1"/>
</dbReference>
<feature type="domain" description="C2H2-type" evidence="14">
    <location>
        <begin position="379"/>
        <end position="406"/>
    </location>
</feature>
<sequence length="737" mass="82071">MENHQSIEISESQTLHLKAELEAMKAERRAFEEEKERIKQEKEALEAEKEKMRAEKEAMIAEKAALRAVQEAVDAVKKILKKKDAKRVELALTEAKILNGPKVALKSKPKTAVKRVTRNLRAKTCKTFKSSNEKNQLEEKTKEEIKHPLSSSEDELNDLTVSFVESLTPAAADTENTSHSTPELKAATAEEPLNSVTTGLQPKRPLVCDTCQKEFYFPSQYAVHMKTHTGHRSYTCQECGASYSRAGNLVVHLRKHSSSDEFQCCKECGLTFPTFLALKKHIHIQHSHGRRTRQHECSKCKEVFSKSSSLAIHMAVHTGGKPFKCTDCTATFTSQCNLSIHRLKHVGQKPFKCTECEAAFTRSADLRSHLRKHSTVKPYKCMVCDAAFCRPGDLKPHMRIHTGERPFQCEVCGAAFSTSSNLSVHRRTHTGEKPFQCEKCGAAFSQLGHLTRHKQQHASEQHFKCSVCGSAFGNAYHLKVHMQRHNSENTFRCKCGAAFSRASILTEHMRIHTGEKPYKCSECPAAFARSANLAAHKRKHTGERPYKCKHCGSAFTQSTSLNRHLQSKHACPGLRDGRVQHETEQIEEKSNDIDTTDESATSSRDENGMSCPQNFDNTNDAGVSTESNEHMAVRENNMPDSIRDGIMLDSTREELSSIPRPDTDASGMCILGLGAASTNTVLRNPLSTSLNYHPGERGGNPIADALTAISNLSSIGVGSYFHPQLTSSQSMQHRQVD</sequence>
<evidence type="ECO:0000256" key="7">
    <source>
        <dbReference type="ARBA" id="ARBA00023015"/>
    </source>
</evidence>
<proteinExistence type="inferred from homology"/>
<feature type="domain" description="C2H2-type" evidence="14">
    <location>
        <begin position="546"/>
        <end position="570"/>
    </location>
</feature>
<dbReference type="FunFam" id="3.30.160.60:FF:000690">
    <property type="entry name" value="Zinc finger protein 354C"/>
    <property type="match status" value="1"/>
</dbReference>
<dbReference type="FunFam" id="3.30.160.60:FF:000875">
    <property type="entry name" value="zinc finger protein 236 isoform X7"/>
    <property type="match status" value="1"/>
</dbReference>
<evidence type="ECO:0000256" key="10">
    <source>
        <dbReference type="ARBA" id="ARBA00023242"/>
    </source>
</evidence>
<dbReference type="FunFam" id="3.30.160.60:FF:000557">
    <property type="entry name" value="zinc finger and SCAN domain-containing protein 29"/>
    <property type="match status" value="1"/>
</dbReference>
<evidence type="ECO:0000256" key="12">
    <source>
        <dbReference type="SAM" id="Coils"/>
    </source>
</evidence>
<keyword evidence="4" id="KW-0677">Repeat</keyword>
<dbReference type="Gene3D" id="3.30.160.60">
    <property type="entry name" value="Classic Zinc Finger"/>
    <property type="match status" value="12"/>
</dbReference>
<reference evidence="15 16" key="1">
    <citation type="submission" date="2018-04" db="EMBL/GenBank/DDBJ databases">
        <title>The genome of golden apple snail Pomacea canaliculata provides insight into stress tolerance and invasive adaptation.</title>
        <authorList>
            <person name="Liu C."/>
            <person name="Liu B."/>
            <person name="Ren Y."/>
            <person name="Zhang Y."/>
            <person name="Wang H."/>
            <person name="Li S."/>
            <person name="Jiang F."/>
            <person name="Yin L."/>
            <person name="Zhang G."/>
            <person name="Qian W."/>
            <person name="Fan W."/>
        </authorList>
    </citation>
    <scope>NUCLEOTIDE SEQUENCE [LARGE SCALE GENOMIC DNA]</scope>
    <source>
        <strain evidence="15">SZHN2017</strain>
        <tissue evidence="15">Muscle</tissue>
    </source>
</reference>
<dbReference type="GO" id="GO:0010468">
    <property type="term" value="P:regulation of gene expression"/>
    <property type="evidence" value="ECO:0007669"/>
    <property type="project" value="TreeGrafter"/>
</dbReference>
<evidence type="ECO:0000256" key="6">
    <source>
        <dbReference type="ARBA" id="ARBA00022833"/>
    </source>
</evidence>
<dbReference type="GO" id="GO:0005634">
    <property type="term" value="C:nucleus"/>
    <property type="evidence" value="ECO:0007669"/>
    <property type="project" value="UniProtKB-SubCell"/>
</dbReference>
<gene>
    <name evidence="15" type="ORF">C0Q70_03521</name>
</gene>
<dbReference type="FunFam" id="3.30.160.60:FF:002343">
    <property type="entry name" value="Zinc finger protein 33A"/>
    <property type="match status" value="2"/>
</dbReference>
<evidence type="ECO:0000256" key="1">
    <source>
        <dbReference type="ARBA" id="ARBA00004123"/>
    </source>
</evidence>
<comment type="similarity">
    <text evidence="2">Belongs to the krueppel C2H2-type zinc-finger protein family.</text>
</comment>
<protein>
    <recommendedName>
        <fullName evidence="14">C2H2-type domain-containing protein</fullName>
    </recommendedName>
</protein>
<feature type="compositionally biased region" description="Polar residues" evidence="13">
    <location>
        <begin position="610"/>
        <end position="624"/>
    </location>
</feature>
<evidence type="ECO:0000256" key="4">
    <source>
        <dbReference type="ARBA" id="ARBA00022737"/>
    </source>
</evidence>
<evidence type="ECO:0000256" key="13">
    <source>
        <dbReference type="SAM" id="MobiDB-lite"/>
    </source>
</evidence>
<evidence type="ECO:0000313" key="15">
    <source>
        <dbReference type="EMBL" id="PVD36536.1"/>
    </source>
</evidence>
<organism evidence="15 16">
    <name type="scientific">Pomacea canaliculata</name>
    <name type="common">Golden apple snail</name>
    <dbReference type="NCBI Taxonomy" id="400727"/>
    <lineage>
        <taxon>Eukaryota</taxon>
        <taxon>Metazoa</taxon>
        <taxon>Spiralia</taxon>
        <taxon>Lophotrochozoa</taxon>
        <taxon>Mollusca</taxon>
        <taxon>Gastropoda</taxon>
        <taxon>Caenogastropoda</taxon>
        <taxon>Architaenioglossa</taxon>
        <taxon>Ampullarioidea</taxon>
        <taxon>Ampullariidae</taxon>
        <taxon>Pomacea</taxon>
    </lineage>
</organism>
<dbReference type="Pfam" id="PF00096">
    <property type="entry name" value="zf-C2H2"/>
    <property type="match status" value="10"/>
</dbReference>
<feature type="region of interest" description="Disordered" evidence="13">
    <location>
        <begin position="571"/>
        <end position="624"/>
    </location>
</feature>
<feature type="domain" description="C2H2-type" evidence="14">
    <location>
        <begin position="323"/>
        <end position="350"/>
    </location>
</feature>
<feature type="domain" description="C2H2-type" evidence="14">
    <location>
        <begin position="463"/>
        <end position="490"/>
    </location>
</feature>
<evidence type="ECO:0000256" key="2">
    <source>
        <dbReference type="ARBA" id="ARBA00006991"/>
    </source>
</evidence>
<dbReference type="FunFam" id="3.30.160.60:FF:000176">
    <property type="entry name" value="zinc finger protein 70"/>
    <property type="match status" value="1"/>
</dbReference>
<keyword evidence="7" id="KW-0805">Transcription regulation</keyword>
<feature type="region of interest" description="Disordered" evidence="13">
    <location>
        <begin position="128"/>
        <end position="152"/>
    </location>
</feature>
<keyword evidence="8" id="KW-0238">DNA-binding</keyword>
<keyword evidence="12" id="KW-0175">Coiled coil</keyword>
<keyword evidence="5 11" id="KW-0863">Zinc-finger</keyword>
<dbReference type="Pfam" id="PF16622">
    <property type="entry name" value="zf-C2H2_11"/>
    <property type="match status" value="1"/>
</dbReference>
<dbReference type="SUPFAM" id="SSF57667">
    <property type="entry name" value="beta-beta-alpha zinc fingers"/>
    <property type="match status" value="7"/>
</dbReference>
<dbReference type="InterPro" id="IPR036236">
    <property type="entry name" value="Znf_C2H2_sf"/>
</dbReference>
<dbReference type="OrthoDB" id="6591996at2759"/>
<feature type="domain" description="C2H2-type" evidence="14">
    <location>
        <begin position="435"/>
        <end position="462"/>
    </location>
</feature>
<name>A0A2T7PSY5_POMCA</name>
<dbReference type="PROSITE" id="PS50157">
    <property type="entry name" value="ZINC_FINGER_C2H2_2"/>
    <property type="match status" value="13"/>
</dbReference>
<evidence type="ECO:0000256" key="3">
    <source>
        <dbReference type="ARBA" id="ARBA00022723"/>
    </source>
</evidence>
<feature type="domain" description="C2H2-type" evidence="14">
    <location>
        <begin position="234"/>
        <end position="261"/>
    </location>
</feature>
<dbReference type="Proteomes" id="UP000245119">
    <property type="component" value="Linkage Group LG2"/>
</dbReference>
<dbReference type="PROSITE" id="PS00028">
    <property type="entry name" value="ZINC_FINGER_C2H2_1"/>
    <property type="match status" value="12"/>
</dbReference>
<accession>A0A2T7PSY5</accession>
<keyword evidence="10" id="KW-0539">Nucleus</keyword>
<dbReference type="PANTHER" id="PTHR16515">
    <property type="entry name" value="PR DOMAIN ZINC FINGER PROTEIN"/>
    <property type="match status" value="1"/>
</dbReference>
<feature type="domain" description="C2H2-type" evidence="14">
    <location>
        <begin position="351"/>
        <end position="378"/>
    </location>
</feature>
<dbReference type="SMART" id="SM00355">
    <property type="entry name" value="ZnF_C2H2"/>
    <property type="match status" value="13"/>
</dbReference>
<evidence type="ECO:0000313" key="16">
    <source>
        <dbReference type="Proteomes" id="UP000245119"/>
    </source>
</evidence>
<evidence type="ECO:0000256" key="9">
    <source>
        <dbReference type="ARBA" id="ARBA00023163"/>
    </source>
</evidence>
<feature type="domain" description="C2H2-type" evidence="14">
    <location>
        <begin position="295"/>
        <end position="322"/>
    </location>
</feature>
<comment type="subcellular location">
    <subcellularLocation>
        <location evidence="1">Nucleus</location>
    </subcellularLocation>
</comment>